<proteinExistence type="predicted"/>
<evidence type="ECO:0000313" key="7">
    <source>
        <dbReference type="Proteomes" id="UP001392437"/>
    </source>
</evidence>
<dbReference type="InterPro" id="IPR036188">
    <property type="entry name" value="FAD/NAD-bd_sf"/>
</dbReference>
<gene>
    <name evidence="6" type="ORF">PG999_010564</name>
</gene>
<comment type="cofactor">
    <cofactor evidence="1">
        <name>FAD</name>
        <dbReference type="ChEBI" id="CHEBI:57692"/>
    </cofactor>
</comment>
<dbReference type="InterPro" id="IPR020946">
    <property type="entry name" value="Flavin_mOase-like"/>
</dbReference>
<dbReference type="SUPFAM" id="SSF51905">
    <property type="entry name" value="FAD/NAD(P)-binding domain"/>
    <property type="match status" value="1"/>
</dbReference>
<dbReference type="Pfam" id="PF13450">
    <property type="entry name" value="NAD_binding_8"/>
    <property type="match status" value="1"/>
</dbReference>
<organism evidence="6 7">
    <name type="scientific">Apiospora kogelbergensis</name>
    <dbReference type="NCBI Taxonomy" id="1337665"/>
    <lineage>
        <taxon>Eukaryota</taxon>
        <taxon>Fungi</taxon>
        <taxon>Dikarya</taxon>
        <taxon>Ascomycota</taxon>
        <taxon>Pezizomycotina</taxon>
        <taxon>Sordariomycetes</taxon>
        <taxon>Xylariomycetidae</taxon>
        <taxon>Amphisphaeriales</taxon>
        <taxon>Apiosporaceae</taxon>
        <taxon>Apiospora</taxon>
    </lineage>
</organism>
<dbReference type="GO" id="GO:0050661">
    <property type="term" value="F:NADP binding"/>
    <property type="evidence" value="ECO:0007669"/>
    <property type="project" value="InterPro"/>
</dbReference>
<dbReference type="GO" id="GO:0004499">
    <property type="term" value="F:N,N-dimethylaniline monooxygenase activity"/>
    <property type="evidence" value="ECO:0007669"/>
    <property type="project" value="InterPro"/>
</dbReference>
<keyword evidence="4" id="KW-0560">Oxidoreductase</keyword>
<accession>A0AAW0QC27</accession>
<dbReference type="EMBL" id="JAQQWP010000009">
    <property type="protein sequence ID" value="KAK8100190.1"/>
    <property type="molecule type" value="Genomic_DNA"/>
</dbReference>
<comment type="caution">
    <text evidence="6">The sequence shown here is derived from an EMBL/GenBank/DDBJ whole genome shotgun (WGS) entry which is preliminary data.</text>
</comment>
<evidence type="ECO:0000256" key="4">
    <source>
        <dbReference type="ARBA" id="ARBA00023002"/>
    </source>
</evidence>
<protein>
    <submittedName>
        <fullName evidence="6">FAD/NAD(P)-binding domain-containing protein</fullName>
    </submittedName>
</protein>
<name>A0AAW0QC27_9PEZI</name>
<reference evidence="6 7" key="1">
    <citation type="submission" date="2023-01" db="EMBL/GenBank/DDBJ databases">
        <title>Analysis of 21 Apiospora genomes using comparative genomics revels a genus with tremendous synthesis potential of carbohydrate active enzymes and secondary metabolites.</title>
        <authorList>
            <person name="Sorensen T."/>
        </authorList>
    </citation>
    <scope>NUCLEOTIDE SEQUENCE [LARGE SCALE GENOMIC DNA]</scope>
    <source>
        <strain evidence="6 7">CBS 117206</strain>
    </source>
</reference>
<evidence type="ECO:0000313" key="6">
    <source>
        <dbReference type="EMBL" id="KAK8100190.1"/>
    </source>
</evidence>
<evidence type="ECO:0000256" key="2">
    <source>
        <dbReference type="ARBA" id="ARBA00022630"/>
    </source>
</evidence>
<keyword evidence="2" id="KW-0285">Flavoprotein</keyword>
<dbReference type="Proteomes" id="UP001392437">
    <property type="component" value="Unassembled WGS sequence"/>
</dbReference>
<dbReference type="AlphaFoldDB" id="A0AAW0QC27"/>
<evidence type="ECO:0000256" key="1">
    <source>
        <dbReference type="ARBA" id="ARBA00001974"/>
    </source>
</evidence>
<dbReference type="PANTHER" id="PTHR43872">
    <property type="entry name" value="MONOOXYGENASE, PUTATIVE (AFU_ORTHOLOGUE AFUA_8G02570)-RELATED"/>
    <property type="match status" value="1"/>
</dbReference>
<dbReference type="Pfam" id="PF00743">
    <property type="entry name" value="FMO-like"/>
    <property type="match status" value="1"/>
</dbReference>
<dbReference type="InterPro" id="IPR051820">
    <property type="entry name" value="FAD-binding_MO"/>
</dbReference>
<keyword evidence="5" id="KW-0503">Monooxygenase</keyword>
<keyword evidence="7" id="KW-1185">Reference proteome</keyword>
<evidence type="ECO:0000256" key="3">
    <source>
        <dbReference type="ARBA" id="ARBA00022827"/>
    </source>
</evidence>
<dbReference type="PANTHER" id="PTHR43872:SF1">
    <property type="entry name" value="MONOOXYGENASE, PUTATIVE (AFU_ORTHOLOGUE AFUA_8G02570)-RELATED"/>
    <property type="match status" value="1"/>
</dbReference>
<keyword evidence="3" id="KW-0274">FAD</keyword>
<dbReference type="GO" id="GO:0050660">
    <property type="term" value="F:flavin adenine dinucleotide binding"/>
    <property type="evidence" value="ECO:0007669"/>
    <property type="project" value="InterPro"/>
</dbReference>
<evidence type="ECO:0000256" key="5">
    <source>
        <dbReference type="ARBA" id="ARBA00023033"/>
    </source>
</evidence>
<dbReference type="Gene3D" id="3.50.50.60">
    <property type="entry name" value="FAD/NAD(P)-binding domain"/>
    <property type="match status" value="2"/>
</dbReference>
<sequence>MSLPPLRSATGTPNNMRDTYDFIIVGAGLSGINTAYRLKTEVPEASWTILEGRDRIGGTWSFFKFPGIRSDSQLTTFGFPWRPWLNEKDMASASLILEYIESAARDEGIDKKIQFQHQVTGLNWSSEEQLWTLEAEAPGKRQKTLKAKFLLGCTGYYSYEKPLQTEIPGLDRFRGVIAHPQFWPEDLKYAGKRVVVVGSGATTVTVVPVLAQTAAHVTMLQRSPSYVLSLDSVSPTGSFIKRRFPAWLAHPVNWWRCFLMEQLFVTFSLTFPNACRRLVRAEMKRQLPASVPADVHFNPSYPPFDQRLCLTPDNEFFKAFHRDNCDIVTDKIETVVEDGIVTKSGRKIDADIIVTATGLHVELLSGRTPVVDGVPIKISEQYAWKGAMLTNLPNAGSVTGYTTSSWTLGADASVRLLLRVYKHMQRIGATSVMPVLDAATAGAEARAKPVIPHSSTYFLDARDRLPKITGDSPWYGRISPLYDTWQLWFGSITKGMKYTIPSASKKNV</sequence>